<dbReference type="Gene3D" id="3.60.15.10">
    <property type="entry name" value="Ribonuclease Z/Hydroxyacylglutathione hydrolase-like"/>
    <property type="match status" value="1"/>
</dbReference>
<reference evidence="8 9" key="1">
    <citation type="journal article" date="2019" name="Int. J. Syst. Evol. Microbiol.">
        <title>The Global Catalogue of Microorganisms (GCM) 10K type strain sequencing project: providing services to taxonomists for standard genome sequencing and annotation.</title>
        <authorList>
            <consortium name="The Broad Institute Genomics Platform"/>
            <consortium name="The Broad Institute Genome Sequencing Center for Infectious Disease"/>
            <person name="Wu L."/>
            <person name="Ma J."/>
        </authorList>
    </citation>
    <scope>NUCLEOTIDE SEQUENCE [LARGE SCALE GENOMIC DNA]</scope>
    <source>
        <strain evidence="8 9">JCM 10425</strain>
    </source>
</reference>
<dbReference type="Pfam" id="PF12706">
    <property type="entry name" value="Lactamase_B_2"/>
    <property type="match status" value="1"/>
</dbReference>
<evidence type="ECO:0000256" key="1">
    <source>
        <dbReference type="ARBA" id="ARBA00004886"/>
    </source>
</evidence>
<keyword evidence="4 6" id="KW-0813">Transport</keyword>
<keyword evidence="9" id="KW-1185">Reference proteome</keyword>
<dbReference type="NCBIfam" id="TIGR02108">
    <property type="entry name" value="PQQ_syn_pqqB"/>
    <property type="match status" value="1"/>
</dbReference>
<dbReference type="EMBL" id="BAAAGX010000007">
    <property type="protein sequence ID" value="GAA0235045.1"/>
    <property type="molecule type" value="Genomic_DNA"/>
</dbReference>
<sequence length="269" mass="29056">MIARVLGSAAGGGSPQWNCHCAVCTAVRAGAGPPRTQSSLAVTLDRERWFLFNASPDVHRQIDGLPVDAVLLTDAELDHTLGLLILREARNLVLHATPAIVTTLRDGSGLLPLLERYCTVEWRPVEPGVPFTLTDGLSCEAFDVPTTKKDRFGVGVDVGRVVGYRITDRRTGGTLVYLPGAQALPDIGPCDCLLLDGSFFRDDELSATRTARDMGHLPIVDSLPLITAPRTIFVHVNNTNPILLDDSPERRVVEANGMEVAMDGLEVEL</sequence>
<proteinExistence type="inferred from homology"/>
<evidence type="ECO:0000256" key="4">
    <source>
        <dbReference type="ARBA" id="ARBA00022448"/>
    </source>
</evidence>
<organism evidence="8 9">
    <name type="scientific">Cryptosporangium japonicum</name>
    <dbReference type="NCBI Taxonomy" id="80872"/>
    <lineage>
        <taxon>Bacteria</taxon>
        <taxon>Bacillati</taxon>
        <taxon>Actinomycetota</taxon>
        <taxon>Actinomycetes</taxon>
        <taxon>Cryptosporangiales</taxon>
        <taxon>Cryptosporangiaceae</taxon>
        <taxon>Cryptosporangium</taxon>
    </lineage>
</organism>
<feature type="domain" description="Metallo-beta-lactamase" evidence="7">
    <location>
        <begin position="48"/>
        <end position="235"/>
    </location>
</feature>
<protein>
    <recommendedName>
        <fullName evidence="3 6">Coenzyme PQQ synthesis protein B</fullName>
    </recommendedName>
    <alternativeName>
        <fullName evidence="6">Pyrroloquinoline quinone biosynthesis protein B</fullName>
    </alternativeName>
</protein>
<accession>A0ABN0U0S4</accession>
<dbReference type="Proteomes" id="UP001500967">
    <property type="component" value="Unassembled WGS sequence"/>
</dbReference>
<comment type="similarity">
    <text evidence="2 6">Belongs to the PqqB family.</text>
</comment>
<dbReference type="InterPro" id="IPR001279">
    <property type="entry name" value="Metallo-B-lactamas"/>
</dbReference>
<dbReference type="SUPFAM" id="SSF56281">
    <property type="entry name" value="Metallo-hydrolase/oxidoreductase"/>
    <property type="match status" value="1"/>
</dbReference>
<evidence type="ECO:0000313" key="9">
    <source>
        <dbReference type="Proteomes" id="UP001500967"/>
    </source>
</evidence>
<dbReference type="InterPro" id="IPR036866">
    <property type="entry name" value="RibonucZ/Hydroxyglut_hydro"/>
</dbReference>
<comment type="pathway">
    <text evidence="1 6">Cofactor biosynthesis; pyrroloquinoline quinone biosynthesis.</text>
</comment>
<evidence type="ECO:0000256" key="6">
    <source>
        <dbReference type="HAMAP-Rule" id="MF_00653"/>
    </source>
</evidence>
<dbReference type="PANTHER" id="PTHR42663:SF7">
    <property type="entry name" value="COENZYME PQQ SYNTHESIS PROTEIN B"/>
    <property type="match status" value="1"/>
</dbReference>
<comment type="caution">
    <text evidence="8">The sequence shown here is derived from an EMBL/GenBank/DDBJ whole genome shotgun (WGS) entry which is preliminary data.</text>
</comment>
<keyword evidence="5 6" id="KW-0884">PQQ biosynthesis</keyword>
<evidence type="ECO:0000256" key="3">
    <source>
        <dbReference type="ARBA" id="ARBA00015084"/>
    </source>
</evidence>
<dbReference type="RefSeq" id="WP_344648506.1">
    <property type="nucleotide sequence ID" value="NZ_BAAAGX010000007.1"/>
</dbReference>
<comment type="function">
    <text evidence="6">May be involved in the transport of PQQ or its precursor to the periplasm.</text>
</comment>
<evidence type="ECO:0000256" key="5">
    <source>
        <dbReference type="ARBA" id="ARBA00022905"/>
    </source>
</evidence>
<evidence type="ECO:0000259" key="7">
    <source>
        <dbReference type="Pfam" id="PF12706"/>
    </source>
</evidence>
<evidence type="ECO:0000313" key="8">
    <source>
        <dbReference type="EMBL" id="GAA0235045.1"/>
    </source>
</evidence>
<dbReference type="InterPro" id="IPR011842">
    <property type="entry name" value="PQQ_synth_PqqB"/>
</dbReference>
<dbReference type="HAMAP" id="MF_00653">
    <property type="entry name" value="PQQ_syn_PqqB"/>
    <property type="match status" value="1"/>
</dbReference>
<evidence type="ECO:0000256" key="2">
    <source>
        <dbReference type="ARBA" id="ARBA00008481"/>
    </source>
</evidence>
<name>A0ABN0U0S4_9ACTN</name>
<gene>
    <name evidence="6 8" type="primary">pqqB</name>
    <name evidence="8" type="ORF">GCM10009539_20460</name>
</gene>
<dbReference type="PANTHER" id="PTHR42663">
    <property type="entry name" value="HYDROLASE C777.06C-RELATED-RELATED"/>
    <property type="match status" value="1"/>
</dbReference>